<reference evidence="2" key="2">
    <citation type="journal article" date="2016" name="Int. J. Syst. Evol. Microbiol.">
        <title>Complete genome sequence and cell structure of Limnochorda pilosa, a Gram-negative spore-former within the phylum Firmicutes.</title>
        <authorList>
            <person name="Watanabe M."/>
            <person name="Kojima H."/>
            <person name="Fukui M."/>
        </authorList>
    </citation>
    <scope>NUCLEOTIDE SEQUENCE [LARGE SCALE GENOMIC DNA]</scope>
    <source>
        <strain evidence="2">HC45</strain>
    </source>
</reference>
<reference evidence="2" key="1">
    <citation type="submission" date="2015-07" db="EMBL/GenBank/DDBJ databases">
        <title>Complete genome sequence and phylogenetic analysis of Limnochorda pilosa.</title>
        <authorList>
            <person name="Watanabe M."/>
            <person name="Kojima H."/>
            <person name="Fukui M."/>
        </authorList>
    </citation>
    <scope>NUCLEOTIDE SEQUENCE [LARGE SCALE GENOMIC DNA]</scope>
    <source>
        <strain evidence="2">HC45</strain>
    </source>
</reference>
<organism evidence="1 2">
    <name type="scientific">Limnochorda pilosa</name>
    <dbReference type="NCBI Taxonomy" id="1555112"/>
    <lineage>
        <taxon>Bacteria</taxon>
        <taxon>Bacillati</taxon>
        <taxon>Bacillota</taxon>
        <taxon>Limnochordia</taxon>
        <taxon>Limnochordales</taxon>
        <taxon>Limnochordaceae</taxon>
        <taxon>Limnochorda</taxon>
    </lineage>
</organism>
<evidence type="ECO:0000313" key="1">
    <source>
        <dbReference type="EMBL" id="BAS28154.1"/>
    </source>
</evidence>
<accession>A0A0K2SMX6</accession>
<proteinExistence type="predicted"/>
<keyword evidence="2" id="KW-1185">Reference proteome</keyword>
<dbReference type="EMBL" id="AP014924">
    <property type="protein sequence ID" value="BAS28154.1"/>
    <property type="molecule type" value="Genomic_DNA"/>
</dbReference>
<sequence>MYMLSAGCRTLLQDSWDSYTTAEAKTGAWAGAEPLAGAGKQDRRPSMVNEDRHMLLAKGARRRRPGHGHGVLGGRRMIKGVEYVTLFVADVERSLRFYHDLVSPLPTFPTGGNRPPSPATG</sequence>
<gene>
    <name evidence="1" type="ORF">LIP_2313</name>
</gene>
<dbReference type="KEGG" id="lpil:LIP_2313"/>
<dbReference type="STRING" id="1555112.LIP_2313"/>
<evidence type="ECO:0000313" key="2">
    <source>
        <dbReference type="Proteomes" id="UP000065807"/>
    </source>
</evidence>
<dbReference type="AlphaFoldDB" id="A0A0K2SMX6"/>
<dbReference type="Proteomes" id="UP000065807">
    <property type="component" value="Chromosome"/>
</dbReference>
<protein>
    <submittedName>
        <fullName evidence="1">Uncharacterized protein</fullName>
    </submittedName>
</protein>
<name>A0A0K2SMX6_LIMPI</name>
<dbReference type="InterPro" id="IPR029068">
    <property type="entry name" value="Glyas_Bleomycin-R_OHBP_Dase"/>
</dbReference>
<dbReference type="SUPFAM" id="SSF54593">
    <property type="entry name" value="Glyoxalase/Bleomycin resistance protein/Dihydroxybiphenyl dioxygenase"/>
    <property type="match status" value="1"/>
</dbReference>